<dbReference type="SUPFAM" id="SSF53474">
    <property type="entry name" value="alpha/beta-Hydrolases"/>
    <property type="match status" value="1"/>
</dbReference>
<dbReference type="Proteomes" id="UP001050975">
    <property type="component" value="Unassembled WGS sequence"/>
</dbReference>
<organism evidence="2 3">
    <name type="scientific">Microseira wollei NIES-4236</name>
    <dbReference type="NCBI Taxonomy" id="2530354"/>
    <lineage>
        <taxon>Bacteria</taxon>
        <taxon>Bacillati</taxon>
        <taxon>Cyanobacteriota</taxon>
        <taxon>Cyanophyceae</taxon>
        <taxon>Oscillatoriophycideae</taxon>
        <taxon>Aerosakkonematales</taxon>
        <taxon>Aerosakkonemataceae</taxon>
        <taxon>Microseira</taxon>
    </lineage>
</organism>
<accession>A0AAV3XJP5</accession>
<protein>
    <submittedName>
        <fullName evidence="2">Phospholipase/Carboxylesterase</fullName>
    </submittedName>
</protein>
<proteinExistence type="predicted"/>
<dbReference type="AlphaFoldDB" id="A0AAV3XJP5"/>
<feature type="domain" description="AB hydrolase-1" evidence="1">
    <location>
        <begin position="52"/>
        <end position="203"/>
    </location>
</feature>
<dbReference type="Gene3D" id="3.40.50.1820">
    <property type="entry name" value="alpha/beta hydrolase"/>
    <property type="match status" value="1"/>
</dbReference>
<evidence type="ECO:0000259" key="1">
    <source>
        <dbReference type="Pfam" id="PF12697"/>
    </source>
</evidence>
<dbReference type="InterPro" id="IPR029058">
    <property type="entry name" value="AB_hydrolase_fold"/>
</dbReference>
<evidence type="ECO:0000313" key="3">
    <source>
        <dbReference type="Proteomes" id="UP001050975"/>
    </source>
</evidence>
<keyword evidence="3" id="KW-1185">Reference proteome</keyword>
<dbReference type="InterPro" id="IPR000073">
    <property type="entry name" value="AB_hydrolase_1"/>
</dbReference>
<comment type="caution">
    <text evidence="2">The sequence shown here is derived from an EMBL/GenBank/DDBJ whole genome shotgun (WGS) entry which is preliminary data.</text>
</comment>
<dbReference type="Pfam" id="PF12697">
    <property type="entry name" value="Abhydrolase_6"/>
    <property type="match status" value="1"/>
</dbReference>
<reference evidence="2" key="1">
    <citation type="submission" date="2019-10" db="EMBL/GenBank/DDBJ databases">
        <title>Draft genome sequece of Microseira wollei NIES-4236.</title>
        <authorList>
            <person name="Yamaguchi H."/>
            <person name="Suzuki S."/>
            <person name="Kawachi M."/>
        </authorList>
    </citation>
    <scope>NUCLEOTIDE SEQUENCE</scope>
    <source>
        <strain evidence="2">NIES-4236</strain>
    </source>
</reference>
<name>A0AAV3XJP5_9CYAN</name>
<dbReference type="EMBL" id="BLAY01000090">
    <property type="protein sequence ID" value="GET40390.1"/>
    <property type="molecule type" value="Genomic_DNA"/>
</dbReference>
<gene>
    <name evidence="2" type="ORF">MiSe_51990</name>
</gene>
<evidence type="ECO:0000313" key="2">
    <source>
        <dbReference type="EMBL" id="GET40390.1"/>
    </source>
</evidence>
<sequence length="289" mass="32408">MCSALKGVLSNYSTISKIIVEKTREREEAMGLADDTCYSRFFLHPTPTDKVLLFFHGFTAVPQQFVPIGEAFFQAGYNVLIPRLPGHGIAGNWDKKNPPPLPENRVTYQEFGLEWLEQARVFGEKVVVGGLSGGSTLAAWLALECPQKIDRGLIFAPYLSNTNKLVDLVVGLFNIYFKWKTPPGAVNYGYEGFYMPALRLFLDMGDEVLQRAKTSPAAPMLIVSSECDRAVGRREPQKLFKAVVKLQPKCQYIGFEKALNIPHNMMTKEEGNERQDLVIYLALDYVANC</sequence>